<sequence length="121" mass="13753">MAPKRPSASPAGGDTPKKARKTHTLERALTAANLSECMDFWAKKLRRRSRELRQVRKTVSKILKEIDPNIERSTAVIRGVMEKMTSYGVLLKEKQQEKAAIDNKLLQTAHTKLSNRIGDRR</sequence>
<name>A0A5B7IKL9_PORTR</name>
<evidence type="ECO:0000313" key="3">
    <source>
        <dbReference type="Proteomes" id="UP000324222"/>
    </source>
</evidence>
<dbReference type="Proteomes" id="UP000324222">
    <property type="component" value="Unassembled WGS sequence"/>
</dbReference>
<evidence type="ECO:0000256" key="1">
    <source>
        <dbReference type="SAM" id="MobiDB-lite"/>
    </source>
</evidence>
<reference evidence="2 3" key="1">
    <citation type="submission" date="2019-05" db="EMBL/GenBank/DDBJ databases">
        <title>Another draft genome of Portunus trituberculatus and its Hox gene families provides insights of decapod evolution.</title>
        <authorList>
            <person name="Jeong J.-H."/>
            <person name="Song I."/>
            <person name="Kim S."/>
            <person name="Choi T."/>
            <person name="Kim D."/>
            <person name="Ryu S."/>
            <person name="Kim W."/>
        </authorList>
    </citation>
    <scope>NUCLEOTIDE SEQUENCE [LARGE SCALE GENOMIC DNA]</scope>
    <source>
        <tissue evidence="2">Muscle</tissue>
    </source>
</reference>
<evidence type="ECO:0000313" key="2">
    <source>
        <dbReference type="EMBL" id="MPC82356.1"/>
    </source>
</evidence>
<protein>
    <submittedName>
        <fullName evidence="2">Uncharacterized protein</fullName>
    </submittedName>
</protein>
<organism evidence="2 3">
    <name type="scientific">Portunus trituberculatus</name>
    <name type="common">Swimming crab</name>
    <name type="synonym">Neptunus trituberculatus</name>
    <dbReference type="NCBI Taxonomy" id="210409"/>
    <lineage>
        <taxon>Eukaryota</taxon>
        <taxon>Metazoa</taxon>
        <taxon>Ecdysozoa</taxon>
        <taxon>Arthropoda</taxon>
        <taxon>Crustacea</taxon>
        <taxon>Multicrustacea</taxon>
        <taxon>Malacostraca</taxon>
        <taxon>Eumalacostraca</taxon>
        <taxon>Eucarida</taxon>
        <taxon>Decapoda</taxon>
        <taxon>Pleocyemata</taxon>
        <taxon>Brachyura</taxon>
        <taxon>Eubrachyura</taxon>
        <taxon>Portunoidea</taxon>
        <taxon>Portunidae</taxon>
        <taxon>Portuninae</taxon>
        <taxon>Portunus</taxon>
    </lineage>
</organism>
<keyword evidence="3" id="KW-1185">Reference proteome</keyword>
<proteinExistence type="predicted"/>
<feature type="region of interest" description="Disordered" evidence="1">
    <location>
        <begin position="1"/>
        <end position="22"/>
    </location>
</feature>
<gene>
    <name evidence="2" type="ORF">E2C01_077016</name>
</gene>
<comment type="caution">
    <text evidence="2">The sequence shown here is derived from an EMBL/GenBank/DDBJ whole genome shotgun (WGS) entry which is preliminary data.</text>
</comment>
<accession>A0A5B7IKL9</accession>
<dbReference type="AlphaFoldDB" id="A0A5B7IKL9"/>
<dbReference type="EMBL" id="VSRR010059514">
    <property type="protein sequence ID" value="MPC82356.1"/>
    <property type="molecule type" value="Genomic_DNA"/>
</dbReference>